<dbReference type="GeneID" id="84591707"/>
<protein>
    <submittedName>
        <fullName evidence="1">Uncharacterized protein</fullName>
    </submittedName>
</protein>
<gene>
    <name evidence="1" type="ORF">An08g06140</name>
</gene>
<proteinExistence type="predicted"/>
<dbReference type="VEuPathDB" id="FungiDB:An08g06140"/>
<organism evidence="1">
    <name type="scientific">Aspergillus niger</name>
    <dbReference type="NCBI Taxonomy" id="5061"/>
    <lineage>
        <taxon>Eukaryota</taxon>
        <taxon>Fungi</taxon>
        <taxon>Dikarya</taxon>
        <taxon>Ascomycota</taxon>
        <taxon>Pezizomycotina</taxon>
        <taxon>Eurotiomycetes</taxon>
        <taxon>Eurotiomycetidae</taxon>
        <taxon>Eurotiales</taxon>
        <taxon>Aspergillaceae</taxon>
        <taxon>Aspergillus</taxon>
        <taxon>Aspergillus subgen. Circumdati</taxon>
    </lineage>
</organism>
<accession>A0AAJ8E2B3</accession>
<reference evidence="1" key="2">
    <citation type="submission" date="2025-08" db="UniProtKB">
        <authorList>
            <consortium name="RefSeq"/>
        </authorList>
    </citation>
    <scope>IDENTIFICATION</scope>
</reference>
<evidence type="ECO:0000313" key="1">
    <source>
        <dbReference type="RefSeq" id="XP_059604086.1"/>
    </source>
</evidence>
<name>A0AAJ8E2B3_ASPNG</name>
<sequence length="351" mass="39811">MNSAGGKSKRLKATRQWRSGSFRLCMPGGCGRQVAESFFYPWETLSQHEMMRLKEYILDFDVATGRNHKQAIDGQLQVEFYHTVPGRRNRNDNIPPYANAHPNLEAIHLFHMPAMMARCTWRSGAERAGPPPRGGHLKLQAPFQLAPFTSPLLMSSRDKRDLGLISSPVEAMPFSNCPGLTIGRRIQVGAPQTWYKVEEEPDVEKGESYSLKSQFHWIVLDFSSTATPYQQSQSETKDWVAIAFTKRDDSTAPIEVVQLSSLLGWNRVSLSFQKKAGMTSSSRYRHPVVMESAYQPAAFSLVNPLFLRLVRRSLSPSHSHTLSYSSFLARSRDCLRISSWPLFFRCPTHSR</sequence>
<dbReference type="KEGG" id="ang:An08g06140"/>
<reference evidence="1" key="1">
    <citation type="submission" date="2025-02" db="EMBL/GenBank/DDBJ databases">
        <authorList>
            <consortium name="NCBI Genome Project"/>
        </authorList>
    </citation>
    <scope>NUCLEOTIDE SEQUENCE</scope>
</reference>
<dbReference type="RefSeq" id="XP_059604086.1">
    <property type="nucleotide sequence ID" value="XM_059749110.1"/>
</dbReference>
<dbReference type="AlphaFoldDB" id="A0AAJ8E2B3"/>